<comment type="similarity">
    <text evidence="1">Belongs to the peptidase S16 family.</text>
</comment>
<dbReference type="STRING" id="1297742.A176_001181"/>
<dbReference type="InterPro" id="IPR011990">
    <property type="entry name" value="TPR-like_helical_dom_sf"/>
</dbReference>
<proteinExistence type="inferred from homology"/>
<dbReference type="PATRIC" id="fig|1297742.4.peg.1199"/>
<keyword evidence="1" id="KW-0720">Serine protease</keyword>
<dbReference type="InterPro" id="IPR014721">
    <property type="entry name" value="Ribsml_uS5_D2-typ_fold_subgr"/>
</dbReference>
<dbReference type="Gene3D" id="1.25.40.10">
    <property type="entry name" value="Tetratricopeptide repeat domain"/>
    <property type="match status" value="2"/>
</dbReference>
<dbReference type="GO" id="GO:0005524">
    <property type="term" value="F:ATP binding"/>
    <property type="evidence" value="ECO:0007669"/>
    <property type="project" value="InterPro"/>
</dbReference>
<dbReference type="SUPFAM" id="SSF54211">
    <property type="entry name" value="Ribosomal protein S5 domain 2-like"/>
    <property type="match status" value="1"/>
</dbReference>
<evidence type="ECO:0000256" key="1">
    <source>
        <dbReference type="PROSITE-ProRule" id="PRU01122"/>
    </source>
</evidence>
<dbReference type="GO" id="GO:0030163">
    <property type="term" value="P:protein catabolic process"/>
    <property type="evidence" value="ECO:0007669"/>
    <property type="project" value="InterPro"/>
</dbReference>
<dbReference type="RefSeq" id="WP_002637924.1">
    <property type="nucleotide sequence ID" value="NZ_CP012109.1"/>
</dbReference>
<evidence type="ECO:0000313" key="3">
    <source>
        <dbReference type="EMBL" id="AKQ64269.1"/>
    </source>
</evidence>
<feature type="domain" description="Lon proteolytic" evidence="2">
    <location>
        <begin position="317"/>
        <end position="497"/>
    </location>
</feature>
<dbReference type="Proteomes" id="UP000009026">
    <property type="component" value="Chromosome"/>
</dbReference>
<feature type="active site" evidence="1">
    <location>
        <position position="403"/>
    </location>
</feature>
<gene>
    <name evidence="3" type="ORF">A176_001181</name>
</gene>
<evidence type="ECO:0000313" key="4">
    <source>
        <dbReference type="Proteomes" id="UP000009026"/>
    </source>
</evidence>
<reference evidence="3 4" key="1">
    <citation type="journal article" date="2016" name="PLoS ONE">
        <title>Complete Genome Sequence and Comparative Genomics of a Novel Myxobacterium Myxococcus hansupus.</title>
        <authorList>
            <person name="Sharma G."/>
            <person name="Narwani T."/>
            <person name="Subramanian S."/>
        </authorList>
    </citation>
    <scope>NUCLEOTIDE SEQUENCE [LARGE SCALE GENOMIC DNA]</scope>
    <source>
        <strain evidence="4">mixupus</strain>
    </source>
</reference>
<dbReference type="Gene3D" id="3.30.230.10">
    <property type="match status" value="1"/>
</dbReference>
<dbReference type="KEGG" id="mym:A176_001181"/>
<dbReference type="InterPro" id="IPR008269">
    <property type="entry name" value="Lon_proteolytic"/>
</dbReference>
<keyword evidence="1" id="KW-0378">Hydrolase</keyword>
<dbReference type="SUPFAM" id="SSF48452">
    <property type="entry name" value="TPR-like"/>
    <property type="match status" value="1"/>
</dbReference>
<comment type="catalytic activity">
    <reaction evidence="1">
        <text>Hydrolysis of proteins in presence of ATP.</text>
        <dbReference type="EC" id="3.4.21.53"/>
    </reaction>
</comment>
<dbReference type="EC" id="3.4.21.53" evidence="1"/>
<dbReference type="InterPro" id="IPR027065">
    <property type="entry name" value="Lon_Prtase"/>
</dbReference>
<name>A0A0H4WNA8_9BACT</name>
<dbReference type="GO" id="GO:0006508">
    <property type="term" value="P:proteolysis"/>
    <property type="evidence" value="ECO:0007669"/>
    <property type="project" value="UniProtKB-KW"/>
</dbReference>
<feature type="active site" evidence="1">
    <location>
        <position position="446"/>
    </location>
</feature>
<accession>A0A0H4WNA8</accession>
<dbReference type="EMBL" id="CP012109">
    <property type="protein sequence ID" value="AKQ64269.1"/>
    <property type="molecule type" value="Genomic_DNA"/>
</dbReference>
<protein>
    <recommendedName>
        <fullName evidence="1">endopeptidase La</fullName>
        <ecNumber evidence="1">3.4.21.53</ecNumber>
    </recommendedName>
</protein>
<dbReference type="GO" id="GO:0004252">
    <property type="term" value="F:serine-type endopeptidase activity"/>
    <property type="evidence" value="ECO:0007669"/>
    <property type="project" value="UniProtKB-UniRule"/>
</dbReference>
<sequence length="506" mass="53637">MLLTELKRAVVLSPSTPAPRLALAEALFQERDFRGGAEHARRALDLGGGAPARRLLCAALLMDGRRDEALKLLADCLANAPRDARLRTELVVLLAEDRPDDALVHALEATEASPEELEHWRIVIGLCHRTNRPALALPALRRARRLSPEDARLREKVLGARAALGLPESTAMLDAPPVEQVAQALSLPTARAVIAEAKLEAAAVALGRGALMEAKRQLVLALASTRTGAAATFLRAELLWLEGKPQADVEAARRAAFEVPGAPGAAALRLGDSRLEAGDLEEAQALYARAAGNGEAAVAAGREAELSERRRELARDVPAVGRIGVLGWHPGGGHVSPLEAVAVPGRGVLRSSGHVGPEGRESADVAFSAARSRAPLLGLGDIVSRYDLHLHYTDTEVGKDGLSSGLALALAGLSAYAQRPLLARLAATGEVTLSGEVRRVGGVHEKLVAAYLEGVRVVLHPRRNLQDVATLPSEVARHLRLVAVDTLDEAWRAVQTAARAPGMDRW</sequence>
<evidence type="ECO:0000259" key="2">
    <source>
        <dbReference type="PROSITE" id="PS51786"/>
    </source>
</evidence>
<keyword evidence="1 3" id="KW-0645">Protease</keyword>
<dbReference type="GO" id="GO:0004176">
    <property type="term" value="F:ATP-dependent peptidase activity"/>
    <property type="evidence" value="ECO:0007669"/>
    <property type="project" value="UniProtKB-UniRule"/>
</dbReference>
<dbReference type="OrthoDB" id="5485065at2"/>
<dbReference type="eggNOG" id="COG0466">
    <property type="taxonomic scope" value="Bacteria"/>
</dbReference>
<organism evidence="3 4">
    <name type="scientific">Pseudomyxococcus hansupus</name>
    <dbReference type="NCBI Taxonomy" id="1297742"/>
    <lineage>
        <taxon>Bacteria</taxon>
        <taxon>Pseudomonadati</taxon>
        <taxon>Myxococcota</taxon>
        <taxon>Myxococcia</taxon>
        <taxon>Myxococcales</taxon>
        <taxon>Cystobacterineae</taxon>
        <taxon>Myxococcaceae</taxon>
        <taxon>Pseudomyxococcus</taxon>
    </lineage>
</organism>
<dbReference type="InterPro" id="IPR020568">
    <property type="entry name" value="Ribosomal_Su5_D2-typ_SF"/>
</dbReference>
<dbReference type="PANTHER" id="PTHR10046">
    <property type="entry name" value="ATP DEPENDENT LON PROTEASE FAMILY MEMBER"/>
    <property type="match status" value="1"/>
</dbReference>
<dbReference type="eggNOG" id="COG0457">
    <property type="taxonomic scope" value="Bacteria"/>
</dbReference>
<dbReference type="Pfam" id="PF05362">
    <property type="entry name" value="Lon_C"/>
    <property type="match status" value="1"/>
</dbReference>
<keyword evidence="4" id="KW-1185">Reference proteome</keyword>
<dbReference type="AlphaFoldDB" id="A0A0H4WNA8"/>
<dbReference type="PROSITE" id="PS51786">
    <property type="entry name" value="LON_PROTEOLYTIC"/>
    <property type="match status" value="1"/>
</dbReference>